<keyword evidence="3" id="KW-1185">Reference proteome</keyword>
<sequence length="779" mass="83240">MLRIMFMLRVQFQPWSLFFLLSCCLLSGCGSDDAADKPVSPGGEVVTILPPIANEALNQVQVSSTADGKAIIDLSQVVVDPQGLPLLLASVKPLDSGSACSKAVINEGGLSYTIDNSSVDVCYYNYTVQNIPDDEQQGLSASSTSTVVVSEYILSGKLPLIAETTDIVTDINVDLVAKLAGDFPAGYHLDYDLLVMGDGTATADSAANIITYSPVAAGVTRVMYSLVSDSGEDAKAGTVDISVSAAADAMPSAKNFEFTTDINPGGKVTIDVTNTGYCGGVSCISDPDGDALQLTDVYAYNAEILPTPHQDPADTLSNTSFDFSAELPGTYDVSYYVSDHNAGFAVGVVRINVVDNSTILKDWDDITLTSNHELYTAPWQQGQADQIHLSYQHLYQEDNAKGSYSIPLFSWLSADALCTTRGMALPSPNQAKKLYDDFSAQSGISVAKNWPVQRAYWTSALDGDSNAKQYDFQTGTLSSAQKNNSAIATCVAVGVLSGLSTTKNQAYILPSDDYGSIKATVTLRDGSPADGQVVYLYSDADTPLVYDQNVGITDTQGELSANITSTKSGDYWVYANYLTQTKKTQITFIDNPLTRVYFELEPERLAMKIDDHTNVAIKAKYLSGTVVDITGVVDLTSDDDAIASGGSDGLVIAHDSGTTFLRAEYTDNGSTQNAALEVVVLAGPKPVRWANHIDATAACAGYGGLPSRGYNYKYVDGGEFGGGVVQNGNAYYWSSTPSTQNNWETLTPSTDRMKLENWGYGMNQGRGANFVCMDKLVQL</sequence>
<dbReference type="HOGENOM" id="CLU_359364_0_0_6"/>
<feature type="chain" id="PRO_5003068835" description="Big-1 domain-containing protein" evidence="1">
    <location>
        <begin position="35"/>
        <end position="779"/>
    </location>
</feature>
<dbReference type="Proteomes" id="UP000002350">
    <property type="component" value="Chromosome"/>
</dbReference>
<gene>
    <name evidence="2" type="ordered locus">SVI_2842</name>
</gene>
<dbReference type="AlphaFoldDB" id="D4ZMB4"/>
<accession>D4ZMB4</accession>
<evidence type="ECO:0000256" key="1">
    <source>
        <dbReference type="SAM" id="SignalP"/>
    </source>
</evidence>
<dbReference type="Gene3D" id="2.60.40.1080">
    <property type="match status" value="1"/>
</dbReference>
<evidence type="ECO:0000313" key="2">
    <source>
        <dbReference type="EMBL" id="BAJ02813.1"/>
    </source>
</evidence>
<protein>
    <recommendedName>
        <fullName evidence="4">Big-1 domain-containing protein</fullName>
    </recommendedName>
</protein>
<keyword evidence="1" id="KW-0732">Signal</keyword>
<dbReference type="SUPFAM" id="SSF49373">
    <property type="entry name" value="Invasin/intimin cell-adhesion fragments"/>
    <property type="match status" value="1"/>
</dbReference>
<dbReference type="PROSITE" id="PS51257">
    <property type="entry name" value="PROKAR_LIPOPROTEIN"/>
    <property type="match status" value="1"/>
</dbReference>
<evidence type="ECO:0008006" key="4">
    <source>
        <dbReference type="Google" id="ProtNLM"/>
    </source>
</evidence>
<dbReference type="STRING" id="637905.SVI_2842"/>
<dbReference type="eggNOG" id="COG5492">
    <property type="taxonomic scope" value="Bacteria"/>
</dbReference>
<dbReference type="EMBL" id="AP011177">
    <property type="protein sequence ID" value="BAJ02813.1"/>
    <property type="molecule type" value="Genomic_DNA"/>
</dbReference>
<evidence type="ECO:0000313" key="3">
    <source>
        <dbReference type="Proteomes" id="UP000002350"/>
    </source>
</evidence>
<dbReference type="InterPro" id="IPR013783">
    <property type="entry name" value="Ig-like_fold"/>
</dbReference>
<reference evidence="3" key="1">
    <citation type="journal article" date="2010" name="Mol. Biosyst.">
        <title>Complete genome sequence and comparative analysis of Shewanella violacea, a psychrophilic and piezophilic bacterium from deep sea floor sediments.</title>
        <authorList>
            <person name="Aono E."/>
            <person name="Baba T."/>
            <person name="Ara T."/>
            <person name="Nishi T."/>
            <person name="Nakamichi T."/>
            <person name="Inamoto E."/>
            <person name="Toyonaga H."/>
            <person name="Hasegawa M."/>
            <person name="Takai Y."/>
            <person name="Okumura Y."/>
            <person name="Baba M."/>
            <person name="Tomita M."/>
            <person name="Kato C."/>
            <person name="Oshima T."/>
            <person name="Nakasone K."/>
            <person name="Mori H."/>
        </authorList>
    </citation>
    <scope>NUCLEOTIDE SEQUENCE [LARGE SCALE GENOMIC DNA]</scope>
    <source>
        <strain evidence="3">JCM 10179 / CIP 106290 / LMG 19151 / DSS12</strain>
    </source>
</reference>
<name>D4ZMB4_SHEVD</name>
<dbReference type="KEGG" id="svo:SVI_2842"/>
<dbReference type="Gene3D" id="2.60.40.10">
    <property type="entry name" value="Immunoglobulins"/>
    <property type="match status" value="1"/>
</dbReference>
<organism evidence="2 3">
    <name type="scientific">Shewanella violacea (strain JCM 10179 / CIP 106290 / LMG 19151 / DSS12)</name>
    <dbReference type="NCBI Taxonomy" id="637905"/>
    <lineage>
        <taxon>Bacteria</taxon>
        <taxon>Pseudomonadati</taxon>
        <taxon>Pseudomonadota</taxon>
        <taxon>Gammaproteobacteria</taxon>
        <taxon>Alteromonadales</taxon>
        <taxon>Shewanellaceae</taxon>
        <taxon>Shewanella</taxon>
    </lineage>
</organism>
<dbReference type="InterPro" id="IPR008964">
    <property type="entry name" value="Invasin/intimin_cell_adhesion"/>
</dbReference>
<proteinExistence type="predicted"/>
<feature type="signal peptide" evidence="1">
    <location>
        <begin position="1"/>
        <end position="34"/>
    </location>
</feature>